<name>A0A383US45_BLUHO</name>
<dbReference type="EMBL" id="UNSH01000043">
    <property type="protein sequence ID" value="SZF02596.1"/>
    <property type="molecule type" value="Genomic_DNA"/>
</dbReference>
<proteinExistence type="predicted"/>
<evidence type="ECO:0000313" key="2">
    <source>
        <dbReference type="Proteomes" id="UP000275772"/>
    </source>
</evidence>
<protein>
    <submittedName>
        <fullName evidence="1">Uncharacterized protein</fullName>
    </submittedName>
</protein>
<gene>
    <name evidence="1" type="ORF">BLGHR1_13378</name>
</gene>
<sequence length="156" mass="17887">MVLFGPRTLEINRATLDESIMKESYIAGTQSRGSSYQSLKNFNTGTCQNHALRYTQSEHSQRRISQLAKIDMAAKRHFTNSSIFRIDIMSSVFALITSDEDPQSCERVELVMDEVVRIRFCRIPIPVRHWNIRVRKHNETLPLGSCSALIRSSREG</sequence>
<organism evidence="1 2">
    <name type="scientific">Blumeria hordei</name>
    <name type="common">Barley powdery mildew</name>
    <name type="synonym">Blumeria graminis f. sp. hordei</name>
    <dbReference type="NCBI Taxonomy" id="2867405"/>
    <lineage>
        <taxon>Eukaryota</taxon>
        <taxon>Fungi</taxon>
        <taxon>Dikarya</taxon>
        <taxon>Ascomycota</taxon>
        <taxon>Pezizomycotina</taxon>
        <taxon>Leotiomycetes</taxon>
        <taxon>Erysiphales</taxon>
        <taxon>Erysiphaceae</taxon>
        <taxon>Blumeria</taxon>
    </lineage>
</organism>
<accession>A0A383US45</accession>
<dbReference type="Proteomes" id="UP000275772">
    <property type="component" value="Unassembled WGS sequence"/>
</dbReference>
<evidence type="ECO:0000313" key="1">
    <source>
        <dbReference type="EMBL" id="SZF02596.1"/>
    </source>
</evidence>
<dbReference type="VEuPathDB" id="FungiDB:BLGHR1_13378"/>
<reference evidence="1 2" key="1">
    <citation type="submission" date="2017-11" db="EMBL/GenBank/DDBJ databases">
        <authorList>
            <person name="Kracher B."/>
        </authorList>
    </citation>
    <scope>NUCLEOTIDE SEQUENCE [LARGE SCALE GENOMIC DNA]</scope>
    <source>
        <strain evidence="1 2">RACE1</strain>
    </source>
</reference>
<dbReference type="AlphaFoldDB" id="A0A383US45"/>